<keyword evidence="2" id="KW-0813">Transport</keyword>
<keyword evidence="6" id="KW-0406">Ion transport</keyword>
<name>A0ABX0XH46_9BACT</name>
<evidence type="ECO:0000256" key="5">
    <source>
        <dbReference type="ARBA" id="ARBA00022989"/>
    </source>
</evidence>
<proteinExistence type="inferred from homology"/>
<evidence type="ECO:0000256" key="3">
    <source>
        <dbReference type="ARBA" id="ARBA00022475"/>
    </source>
</evidence>
<evidence type="ECO:0000256" key="7">
    <source>
        <dbReference type="ARBA" id="ARBA00023136"/>
    </source>
</evidence>
<keyword evidence="5 9" id="KW-1133">Transmembrane helix</keyword>
<evidence type="ECO:0000256" key="8">
    <source>
        <dbReference type="ARBA" id="ARBA00034708"/>
    </source>
</evidence>
<evidence type="ECO:0000313" key="10">
    <source>
        <dbReference type="EMBL" id="NJC28067.1"/>
    </source>
</evidence>
<dbReference type="InterPro" id="IPR044669">
    <property type="entry name" value="YneE/VCCN1/2-like"/>
</dbReference>
<evidence type="ECO:0000256" key="1">
    <source>
        <dbReference type="ARBA" id="ARBA00004651"/>
    </source>
</evidence>
<evidence type="ECO:0000256" key="9">
    <source>
        <dbReference type="SAM" id="Phobius"/>
    </source>
</evidence>
<gene>
    <name evidence="10" type="ORF">GGR27_003586</name>
</gene>
<dbReference type="Pfam" id="PF25539">
    <property type="entry name" value="Bestrophin_2"/>
    <property type="match status" value="1"/>
</dbReference>
<keyword evidence="11" id="KW-1185">Reference proteome</keyword>
<keyword evidence="7 9" id="KW-0472">Membrane</keyword>
<keyword evidence="3" id="KW-1003">Cell membrane</keyword>
<dbReference type="RefSeq" id="WP_168039746.1">
    <property type="nucleotide sequence ID" value="NZ_JAATJH010000008.1"/>
</dbReference>
<keyword evidence="4 9" id="KW-0812">Transmembrane</keyword>
<comment type="subcellular location">
    <subcellularLocation>
        <location evidence="1">Cell membrane</location>
        <topology evidence="1">Multi-pass membrane protein</topology>
    </subcellularLocation>
</comment>
<dbReference type="EMBL" id="JAATJH010000008">
    <property type="protein sequence ID" value="NJC28067.1"/>
    <property type="molecule type" value="Genomic_DNA"/>
</dbReference>
<evidence type="ECO:0000256" key="2">
    <source>
        <dbReference type="ARBA" id="ARBA00022448"/>
    </source>
</evidence>
<organism evidence="10 11">
    <name type="scientific">Neolewinella antarctica</name>
    <dbReference type="NCBI Taxonomy" id="442734"/>
    <lineage>
        <taxon>Bacteria</taxon>
        <taxon>Pseudomonadati</taxon>
        <taxon>Bacteroidota</taxon>
        <taxon>Saprospiria</taxon>
        <taxon>Saprospirales</taxon>
        <taxon>Lewinellaceae</taxon>
        <taxon>Neolewinella</taxon>
    </lineage>
</organism>
<comment type="caution">
    <text evidence="10">The sequence shown here is derived from an EMBL/GenBank/DDBJ whole genome shotgun (WGS) entry which is preliminary data.</text>
</comment>
<evidence type="ECO:0000313" key="11">
    <source>
        <dbReference type="Proteomes" id="UP000770785"/>
    </source>
</evidence>
<comment type="similarity">
    <text evidence="8">Belongs to the anion channel-forming bestrophin (TC 1.A.46) family.</text>
</comment>
<evidence type="ECO:0000256" key="4">
    <source>
        <dbReference type="ARBA" id="ARBA00022692"/>
    </source>
</evidence>
<reference evidence="10 11" key="1">
    <citation type="submission" date="2020-03" db="EMBL/GenBank/DDBJ databases">
        <title>Genomic Encyclopedia of Type Strains, Phase IV (KMG-IV): sequencing the most valuable type-strain genomes for metagenomic binning, comparative biology and taxonomic classification.</title>
        <authorList>
            <person name="Goeker M."/>
        </authorList>
    </citation>
    <scope>NUCLEOTIDE SEQUENCE [LARGE SCALE GENOMIC DNA]</scope>
    <source>
        <strain evidence="10 11">DSM 105096</strain>
    </source>
</reference>
<dbReference type="PANTHER" id="PTHR33281">
    <property type="entry name" value="UPF0187 PROTEIN YNEE"/>
    <property type="match status" value="1"/>
</dbReference>
<feature type="transmembrane region" description="Helical" evidence="9">
    <location>
        <begin position="236"/>
        <end position="259"/>
    </location>
</feature>
<feature type="transmembrane region" description="Helical" evidence="9">
    <location>
        <begin position="265"/>
        <end position="284"/>
    </location>
</feature>
<sequence length="336" mass="38814">MHVGRHYRLSEFLMWTRRTIYVLIVLAVVPTVGYAVFGLTWLAIPWIPVALIGTAASFIAGFRNTQTYNRVWEARKIWGAVVNDSRTWGVMARDFVGPAPGGTATEVGAVHKRLIYRHVAWLTALRYQLRQPEAWENMDKNYSREYLNYYTVPEWETDFEEAIAPFLSATDLTYILPKKNRATHLLSLQSKELRTLRENEQIDKFPYVEMEKVIKDFYTHQGKAERIKKFPYPRQFSSINLFFIWLIVILLPFGMLSLFDTMGEHLVWLTVPFSVIVGWVFTSLERVGESTENPFEGGANDIPMASLSRTIEIDLRQMLEETDVPPPLVAVNNIVM</sequence>
<evidence type="ECO:0000256" key="6">
    <source>
        <dbReference type="ARBA" id="ARBA00023065"/>
    </source>
</evidence>
<feature type="transmembrane region" description="Helical" evidence="9">
    <location>
        <begin position="43"/>
        <end position="62"/>
    </location>
</feature>
<feature type="transmembrane region" description="Helical" evidence="9">
    <location>
        <begin position="20"/>
        <end position="37"/>
    </location>
</feature>
<dbReference type="PANTHER" id="PTHR33281:SF19">
    <property type="entry name" value="VOLTAGE-DEPENDENT ANION CHANNEL-FORMING PROTEIN YNEE"/>
    <property type="match status" value="1"/>
</dbReference>
<dbReference type="Proteomes" id="UP000770785">
    <property type="component" value="Unassembled WGS sequence"/>
</dbReference>
<accession>A0ABX0XH46</accession>
<protein>
    <submittedName>
        <fullName evidence="10">Membrane protein</fullName>
    </submittedName>
</protein>